<dbReference type="Gene3D" id="3.40.50.300">
    <property type="entry name" value="P-loop containing nucleotide triphosphate hydrolases"/>
    <property type="match status" value="1"/>
</dbReference>
<dbReference type="InterPro" id="IPR017871">
    <property type="entry name" value="ABC_transporter-like_CS"/>
</dbReference>
<name>A0A0R2NKB9_9LACO</name>
<dbReference type="GO" id="GO:0015418">
    <property type="term" value="F:ABC-type quaternary ammonium compound transporting activity"/>
    <property type="evidence" value="ECO:0007669"/>
    <property type="project" value="UniProtKB-EC"/>
</dbReference>
<evidence type="ECO:0000256" key="3">
    <source>
        <dbReference type="ARBA" id="ARBA00022741"/>
    </source>
</evidence>
<dbReference type="Proteomes" id="UP000051249">
    <property type="component" value="Unassembled WGS sequence"/>
</dbReference>
<dbReference type="InterPro" id="IPR027417">
    <property type="entry name" value="P-loop_NTPase"/>
</dbReference>
<gene>
    <name evidence="7" type="ORF">IV88_GL000667</name>
</gene>
<accession>A0A0R2NKB9</accession>
<dbReference type="PROSITE" id="PS00211">
    <property type="entry name" value="ABC_TRANSPORTER_1"/>
    <property type="match status" value="1"/>
</dbReference>
<evidence type="ECO:0000256" key="1">
    <source>
        <dbReference type="ARBA" id="ARBA00005417"/>
    </source>
</evidence>
<dbReference type="SUPFAM" id="SSF52540">
    <property type="entry name" value="P-loop containing nucleoside triphosphate hydrolases"/>
    <property type="match status" value="1"/>
</dbReference>
<dbReference type="AlphaFoldDB" id="A0A0R2NKB9"/>
<dbReference type="GO" id="GO:0005524">
    <property type="term" value="F:ATP binding"/>
    <property type="evidence" value="ECO:0007669"/>
    <property type="project" value="UniProtKB-KW"/>
</dbReference>
<dbReference type="SMART" id="SM00382">
    <property type="entry name" value="AAA"/>
    <property type="match status" value="1"/>
</dbReference>
<reference evidence="7 8" key="1">
    <citation type="journal article" date="2015" name="Genome Announc.">
        <title>Expanding the biotechnology potential of lactobacilli through comparative genomics of 213 strains and associated genera.</title>
        <authorList>
            <person name="Sun Z."/>
            <person name="Harris H.M."/>
            <person name="McCann A."/>
            <person name="Guo C."/>
            <person name="Argimon S."/>
            <person name="Zhang W."/>
            <person name="Yang X."/>
            <person name="Jeffery I.B."/>
            <person name="Cooney J.C."/>
            <person name="Kagawa T.F."/>
            <person name="Liu W."/>
            <person name="Song Y."/>
            <person name="Salvetti E."/>
            <person name="Wrobel A."/>
            <person name="Rasinkangas P."/>
            <person name="Parkhill J."/>
            <person name="Rea M.C."/>
            <person name="O'Sullivan O."/>
            <person name="Ritari J."/>
            <person name="Douillard F.P."/>
            <person name="Paul Ross R."/>
            <person name="Yang R."/>
            <person name="Briner A.E."/>
            <person name="Felis G.E."/>
            <person name="de Vos W.M."/>
            <person name="Barrangou R."/>
            <person name="Klaenhammer T.R."/>
            <person name="Caufield P.W."/>
            <person name="Cui Y."/>
            <person name="Zhang H."/>
            <person name="O'Toole P.W."/>
        </authorList>
    </citation>
    <scope>NUCLEOTIDE SEQUENCE [LARGE SCALE GENOMIC DNA]</scope>
    <source>
        <strain evidence="7 8">DSM 23026</strain>
    </source>
</reference>
<keyword evidence="4 7" id="KW-0067">ATP-binding</keyword>
<dbReference type="FunFam" id="3.40.50.300:FF:000425">
    <property type="entry name" value="Probable ABC transporter, ATP-binding subunit"/>
    <property type="match status" value="1"/>
</dbReference>
<dbReference type="RefSeq" id="WP_057797853.1">
    <property type="nucleotide sequence ID" value="NZ_BJZZ01000002.1"/>
</dbReference>
<dbReference type="PATRIC" id="fig|480391.4.peg.676"/>
<proteinExistence type="inferred from homology"/>
<comment type="similarity">
    <text evidence="1">Belongs to the ABC transporter superfamily.</text>
</comment>
<comment type="caution">
    <text evidence="7">The sequence shown here is derived from an EMBL/GenBank/DDBJ whole genome shotgun (WGS) entry which is preliminary data.</text>
</comment>
<dbReference type="InterPro" id="IPR003439">
    <property type="entry name" value="ABC_transporter-like_ATP-bd"/>
</dbReference>
<feature type="domain" description="ABC transporter" evidence="6">
    <location>
        <begin position="6"/>
        <end position="240"/>
    </location>
</feature>
<evidence type="ECO:0000259" key="6">
    <source>
        <dbReference type="PROSITE" id="PS50893"/>
    </source>
</evidence>
<organism evidence="7 8">
    <name type="scientific">Pediococcus argentinicus</name>
    <dbReference type="NCBI Taxonomy" id="480391"/>
    <lineage>
        <taxon>Bacteria</taxon>
        <taxon>Bacillati</taxon>
        <taxon>Bacillota</taxon>
        <taxon>Bacilli</taxon>
        <taxon>Lactobacillales</taxon>
        <taxon>Lactobacillaceae</taxon>
        <taxon>Pediococcus</taxon>
    </lineage>
</organism>
<keyword evidence="8" id="KW-1185">Reference proteome</keyword>
<protein>
    <recommendedName>
        <fullName evidence="5">ABC-type quaternary amine transporter</fullName>
        <ecNumber evidence="5">7.6.2.9</ecNumber>
    </recommendedName>
</protein>
<dbReference type="PANTHER" id="PTHR43117:SF4">
    <property type="entry name" value="OSMOPROTECTANT IMPORT ATP-BINDING PROTEIN OSMV"/>
    <property type="match status" value="1"/>
</dbReference>
<evidence type="ECO:0000256" key="4">
    <source>
        <dbReference type="ARBA" id="ARBA00022840"/>
    </source>
</evidence>
<dbReference type="PANTHER" id="PTHR43117">
    <property type="entry name" value="OSMOPROTECTANT IMPORT ATP-BINDING PROTEIN OSMV"/>
    <property type="match status" value="1"/>
</dbReference>
<dbReference type="GO" id="GO:0016887">
    <property type="term" value="F:ATP hydrolysis activity"/>
    <property type="evidence" value="ECO:0007669"/>
    <property type="project" value="InterPro"/>
</dbReference>
<evidence type="ECO:0000256" key="2">
    <source>
        <dbReference type="ARBA" id="ARBA00022448"/>
    </source>
</evidence>
<keyword evidence="3" id="KW-0547">Nucleotide-binding</keyword>
<sequence length="322" mass="36491">MAQPMIEFRHVKKDFNGQTTIKDLNFTIDQGELFVLVGTSGSGKTTTLKMINQLFVQTDGDILFAGKRIKDYDLRTLRLDIGYVLQQIALFPTMTVRQNIGVILEMKKVPRKEINRRVDDLLEQVDLDPEKYRDRYPRELSGGEQQRIGIVRAMAAKPPVILFDEPFSALDPIVRTQLQDLVVELHQKVKSTIVFVTHDMDEALKLGDRIGIMSHGDLLQVDTPEEIAQHPANEFVEDFFASTVGKNIYETPVDKIMRTGFSVSAPEQIDSPVQVRSNDVLEDVFSKLSNTPIVEVLDAKGQQHVGWIDRKAIISYLSETKH</sequence>
<dbReference type="EC" id="7.6.2.9" evidence="5"/>
<evidence type="ECO:0000313" key="7">
    <source>
        <dbReference type="EMBL" id="KRO26207.1"/>
    </source>
</evidence>
<dbReference type="Pfam" id="PF00005">
    <property type="entry name" value="ABC_tran"/>
    <property type="match status" value="1"/>
</dbReference>
<dbReference type="EMBL" id="JQCQ01000002">
    <property type="protein sequence ID" value="KRO26207.1"/>
    <property type="molecule type" value="Genomic_DNA"/>
</dbReference>
<dbReference type="InterPro" id="IPR003593">
    <property type="entry name" value="AAA+_ATPase"/>
</dbReference>
<evidence type="ECO:0000256" key="5">
    <source>
        <dbReference type="ARBA" id="ARBA00066388"/>
    </source>
</evidence>
<evidence type="ECO:0000313" key="8">
    <source>
        <dbReference type="Proteomes" id="UP000051249"/>
    </source>
</evidence>
<keyword evidence="2" id="KW-0813">Transport</keyword>
<dbReference type="PROSITE" id="PS50893">
    <property type="entry name" value="ABC_TRANSPORTER_2"/>
    <property type="match status" value="1"/>
</dbReference>